<dbReference type="PANTHER" id="PTHR10963">
    <property type="entry name" value="GLYCOSYL HYDROLASE-RELATED"/>
    <property type="match status" value="1"/>
</dbReference>
<evidence type="ECO:0000313" key="3">
    <source>
        <dbReference type="EMBL" id="SFE60384.1"/>
    </source>
</evidence>
<reference evidence="3 4" key="1">
    <citation type="submission" date="2016-10" db="EMBL/GenBank/DDBJ databases">
        <authorList>
            <person name="de Groot N.N."/>
        </authorList>
    </citation>
    <scope>NUCLEOTIDE SEQUENCE [LARGE SCALE GENOMIC DNA]</scope>
    <source>
        <strain evidence="3 4">DSM 19012</strain>
    </source>
</reference>
<name>A0A1I2BWK6_9BACT</name>
<dbReference type="STRING" id="385682.SAMN05444380_11457"/>
<dbReference type="eggNOG" id="COG2273">
    <property type="taxonomic scope" value="Bacteria"/>
</dbReference>
<gene>
    <name evidence="3" type="ORF">SAMN05444380_11457</name>
</gene>
<dbReference type="InParanoid" id="A0A1I2BWK6"/>
<dbReference type="PROSITE" id="PS51762">
    <property type="entry name" value="GH16_2"/>
    <property type="match status" value="1"/>
</dbReference>
<dbReference type="Proteomes" id="UP000181976">
    <property type="component" value="Unassembled WGS sequence"/>
</dbReference>
<feature type="domain" description="GH16" evidence="2">
    <location>
        <begin position="35"/>
        <end position="267"/>
    </location>
</feature>
<organism evidence="3 4">
    <name type="scientific">Thermophagus xiamenensis</name>
    <dbReference type="NCBI Taxonomy" id="385682"/>
    <lineage>
        <taxon>Bacteria</taxon>
        <taxon>Pseudomonadati</taxon>
        <taxon>Bacteroidota</taxon>
        <taxon>Bacteroidia</taxon>
        <taxon>Marinilabiliales</taxon>
        <taxon>Marinilabiliaceae</taxon>
        <taxon>Thermophagus</taxon>
    </lineage>
</organism>
<dbReference type="SUPFAM" id="SSF49899">
    <property type="entry name" value="Concanavalin A-like lectins/glucanases"/>
    <property type="match status" value="1"/>
</dbReference>
<dbReference type="InterPro" id="IPR050546">
    <property type="entry name" value="Glycosyl_Hydrlase_16"/>
</dbReference>
<dbReference type="OrthoDB" id="9809583at2"/>
<dbReference type="GO" id="GO:0005975">
    <property type="term" value="P:carbohydrate metabolic process"/>
    <property type="evidence" value="ECO:0007669"/>
    <property type="project" value="InterPro"/>
</dbReference>
<dbReference type="CDD" id="cd08023">
    <property type="entry name" value="GH16_laminarinase_like"/>
    <property type="match status" value="1"/>
</dbReference>
<evidence type="ECO:0000256" key="1">
    <source>
        <dbReference type="ARBA" id="ARBA00006865"/>
    </source>
</evidence>
<dbReference type="InterPro" id="IPR013320">
    <property type="entry name" value="ConA-like_dom_sf"/>
</dbReference>
<dbReference type="AlphaFoldDB" id="A0A1I2BWK6"/>
<accession>A0A1I2BWK6</accession>
<dbReference type="Pfam" id="PF00722">
    <property type="entry name" value="Glyco_hydro_16"/>
    <property type="match status" value="1"/>
</dbReference>
<dbReference type="InterPro" id="IPR000757">
    <property type="entry name" value="Beta-glucanase-like"/>
</dbReference>
<dbReference type="PROSITE" id="PS51257">
    <property type="entry name" value="PROKAR_LIPOPROTEIN"/>
    <property type="match status" value="1"/>
</dbReference>
<dbReference type="EMBL" id="FONA01000014">
    <property type="protein sequence ID" value="SFE60384.1"/>
    <property type="molecule type" value="Genomic_DNA"/>
</dbReference>
<keyword evidence="4" id="KW-1185">Reference proteome</keyword>
<dbReference type="RefSeq" id="WP_052298956.1">
    <property type="nucleotide sequence ID" value="NZ_AFSL01000063.1"/>
</dbReference>
<evidence type="ECO:0000313" key="4">
    <source>
        <dbReference type="Proteomes" id="UP000181976"/>
    </source>
</evidence>
<comment type="similarity">
    <text evidence="1">Belongs to the glycosyl hydrolase 16 family.</text>
</comment>
<proteinExistence type="inferred from homology"/>
<protein>
    <submittedName>
        <fullName evidence="3">Glycosyl hydrolases family 16</fullName>
    </submittedName>
</protein>
<dbReference type="Gene3D" id="2.60.120.200">
    <property type="match status" value="1"/>
</dbReference>
<dbReference type="PANTHER" id="PTHR10963:SF55">
    <property type="entry name" value="GLYCOSIDE HYDROLASE FAMILY 16 PROTEIN"/>
    <property type="match status" value="1"/>
</dbReference>
<dbReference type="GO" id="GO:0004553">
    <property type="term" value="F:hydrolase activity, hydrolyzing O-glycosyl compounds"/>
    <property type="evidence" value="ECO:0007669"/>
    <property type="project" value="InterPro"/>
</dbReference>
<evidence type="ECO:0000259" key="2">
    <source>
        <dbReference type="PROSITE" id="PS51762"/>
    </source>
</evidence>
<keyword evidence="3" id="KW-0378">Hydrolase</keyword>
<sequence length="267" mass="30867">MDFRRSFSFCLIFFNVLVISCSSHNSKYGELVWNDEFDYVGLPDENKWNYDTIGNSYGWGNNELQCYTIARKKNAWVDGQHLQLTAIKESWDSFGYTSARLTTKGKGDWKYGRIEVRAKVPGGRGIWPAIWMLPTDWEYGRWPESGEIDIMEHVGYEPDSIYTTVHTKAFNHTLGTQVGKATYVPDCETEFHLYAIEWDADKIDFFIDEEKVFTFRNSGIGPDEWPFDKRFHLLLNVAVGGNWGGLHGVDDAIFPAKMMVDFVRVYQ</sequence>